<dbReference type="PANTHER" id="PTHR20843">
    <property type="entry name" value="STERILE ALPHA MOTIF DOMAIN CONTAINING PROTEIN 10"/>
    <property type="match status" value="1"/>
</dbReference>
<dbReference type="InterPro" id="IPR039144">
    <property type="entry name" value="Aveugle-like_SAM_dom"/>
</dbReference>
<dbReference type="InterPro" id="IPR013761">
    <property type="entry name" value="SAM/pointed_sf"/>
</dbReference>
<evidence type="ECO:0000313" key="4">
    <source>
        <dbReference type="RefSeq" id="XP_002735492.1"/>
    </source>
</evidence>
<dbReference type="PROSITE" id="PS50105">
    <property type="entry name" value="SAM_DOMAIN"/>
    <property type="match status" value="1"/>
</dbReference>
<dbReference type="InterPro" id="IPR052268">
    <property type="entry name" value="SAM_domain-containing_protein"/>
</dbReference>
<dbReference type="SMART" id="SM00454">
    <property type="entry name" value="SAM"/>
    <property type="match status" value="1"/>
</dbReference>
<evidence type="ECO:0000256" key="1">
    <source>
        <dbReference type="SAM" id="MobiDB-lite"/>
    </source>
</evidence>
<feature type="region of interest" description="Disordered" evidence="1">
    <location>
        <begin position="1"/>
        <end position="33"/>
    </location>
</feature>
<feature type="compositionally biased region" description="Low complexity" evidence="1">
    <location>
        <begin position="1"/>
        <end position="13"/>
    </location>
</feature>
<keyword evidence="3" id="KW-1185">Reference proteome</keyword>
<evidence type="ECO:0000313" key="3">
    <source>
        <dbReference type="Proteomes" id="UP000694865"/>
    </source>
</evidence>
<organism evidence="3 4">
    <name type="scientific">Saccoglossus kowalevskii</name>
    <name type="common">Acorn worm</name>
    <dbReference type="NCBI Taxonomy" id="10224"/>
    <lineage>
        <taxon>Eukaryota</taxon>
        <taxon>Metazoa</taxon>
        <taxon>Hemichordata</taxon>
        <taxon>Enteropneusta</taxon>
        <taxon>Harrimaniidae</taxon>
        <taxon>Saccoglossus</taxon>
    </lineage>
</organism>
<protein>
    <submittedName>
        <fullName evidence="4">Sterile alpha motif domain-containing protein 12-like</fullName>
    </submittedName>
</protein>
<dbReference type="Pfam" id="PF07647">
    <property type="entry name" value="SAM_2"/>
    <property type="match status" value="1"/>
</dbReference>
<dbReference type="RefSeq" id="XP_002735492.1">
    <property type="nucleotide sequence ID" value="XM_002735446.2"/>
</dbReference>
<dbReference type="CDD" id="cd09510">
    <property type="entry name" value="SAM_aveugle-like"/>
    <property type="match status" value="1"/>
</dbReference>
<sequence length="121" mass="13954">MSDNVSVVSVESSCTSPDSPKGLRKSVNKKKSKGRPVFLWSVSDVSKWLRRHCPLYYGLYGNLFEEHEISGRALVHLNSRKLDQMGINNADHRSELMNQFLRLRLKHEQMELRNLDRGVSL</sequence>
<accession>A0ABM0GR51</accession>
<feature type="domain" description="SAM" evidence="2">
    <location>
        <begin position="40"/>
        <end position="106"/>
    </location>
</feature>
<dbReference type="InterPro" id="IPR001660">
    <property type="entry name" value="SAM"/>
</dbReference>
<dbReference type="PANTHER" id="PTHR20843:SF0">
    <property type="entry name" value="PROTEIN AVEUGLE"/>
    <property type="match status" value="1"/>
</dbReference>
<feature type="compositionally biased region" description="Basic residues" evidence="1">
    <location>
        <begin position="22"/>
        <end position="33"/>
    </location>
</feature>
<dbReference type="Gene3D" id="1.10.150.50">
    <property type="entry name" value="Transcription Factor, Ets-1"/>
    <property type="match status" value="1"/>
</dbReference>
<dbReference type="SUPFAM" id="SSF47769">
    <property type="entry name" value="SAM/Pointed domain"/>
    <property type="match status" value="1"/>
</dbReference>
<dbReference type="Proteomes" id="UP000694865">
    <property type="component" value="Unplaced"/>
</dbReference>
<evidence type="ECO:0000259" key="2">
    <source>
        <dbReference type="PROSITE" id="PS50105"/>
    </source>
</evidence>
<dbReference type="GeneID" id="100367367"/>
<gene>
    <name evidence="4" type="primary">LOC100367367</name>
</gene>
<proteinExistence type="predicted"/>
<reference evidence="4" key="1">
    <citation type="submission" date="2025-08" db="UniProtKB">
        <authorList>
            <consortium name="RefSeq"/>
        </authorList>
    </citation>
    <scope>IDENTIFICATION</scope>
    <source>
        <tissue evidence="4">Testes</tissue>
    </source>
</reference>
<name>A0ABM0GR51_SACKO</name>